<evidence type="ECO:0000313" key="6">
    <source>
        <dbReference type="EMBL" id="OTN99542.1"/>
    </source>
</evidence>
<accession>A0A132P957</accession>
<dbReference type="EMBL" id="JAMWMK010000036">
    <property type="protein sequence ID" value="MDC4249054.1"/>
    <property type="molecule type" value="Genomic_DNA"/>
</dbReference>
<proteinExistence type="predicted"/>
<reference evidence="8 18" key="8">
    <citation type="submission" date="2018-05" db="EMBL/GenBank/DDBJ databases">
        <title>Vancomycin-resistant Enterococcus faecium strain from Chelyabinsk, Russia.</title>
        <authorList>
            <person name="Gostev V."/>
            <person name="Goncharov A."/>
            <person name="Kolodzhieva V."/>
            <person name="Suvorov A."/>
            <person name="Sidorenko S."/>
            <person name="Zueva L."/>
        </authorList>
    </citation>
    <scope>NUCLEOTIDE SEQUENCE [LARGE SCALE GENOMIC DNA]</scope>
    <source>
        <strain evidence="8 18">20</strain>
    </source>
</reference>
<dbReference type="EMBL" id="LRHK01000001">
    <property type="protein sequence ID" value="KWX18844.1"/>
    <property type="molecule type" value="Genomic_DNA"/>
</dbReference>
<reference evidence="11 22" key="7">
    <citation type="submission" date="2017-12" db="EMBL/GenBank/DDBJ databases">
        <title>A pool of 800 enterococci isolated from chicken carcass rinse samples from New Zealand.</title>
        <authorList>
            <person name="Zhang J."/>
            <person name="Rogers L."/>
            <person name="Midwinter A."/>
            <person name="French N."/>
        </authorList>
    </citation>
    <scope>NUCLEOTIDE SEQUENCE [LARGE SCALE GENOMIC DNA]</scope>
    <source>
        <strain evidence="11 22">EN697</strain>
    </source>
</reference>
<reference evidence="5 15" key="4">
    <citation type="submission" date="2017-02" db="EMBL/GenBank/DDBJ databases">
        <title>Clonality and virulence of isolates of VRE in Hematopoietic Stem Cell Transplanted (HSCT) patients.</title>
        <authorList>
            <person name="Marchi A.P."/>
            <person name="Martins R.C."/>
            <person name="Marie S.K."/>
            <person name="Levin A.S."/>
            <person name="Costa S.F."/>
        </authorList>
    </citation>
    <scope>NUCLEOTIDE SEQUENCE [LARGE SCALE GENOMIC DNA]</scope>
    <source>
        <strain evidence="5 15">LIM1759</strain>
    </source>
</reference>
<dbReference type="EMBL" id="PJVH01000028">
    <property type="protein sequence ID" value="RXU86687.1"/>
    <property type="molecule type" value="Genomic_DNA"/>
</dbReference>
<sequence length="86" mass="10004">MNNETIILGKKYICQPIGLKQKVVGEVISKLENCVVICVDEYHDVDRNEILEKCGKVVAKYTHVYELETTEYLYNYSNKYEHTLVS</sequence>
<reference evidence="6 16" key="5">
    <citation type="submission" date="2017-05" db="EMBL/GenBank/DDBJ databases">
        <title>The Genome Sequence of Enterococcus faecium 6F2_DIV0138.</title>
        <authorList>
            <consortium name="The Broad Institute Genomics Platform"/>
            <consortium name="The Broad Institute Genomic Center for Infectious Diseases"/>
            <person name="Earl A."/>
            <person name="Manson A."/>
            <person name="Schwartman J."/>
            <person name="Gilmore M."/>
            <person name="Abouelleil A."/>
            <person name="Cao P."/>
            <person name="Chapman S."/>
            <person name="Cusick C."/>
            <person name="Shea T."/>
            <person name="Young S."/>
            <person name="Neafsey D."/>
            <person name="Nusbaum C."/>
            <person name="Birren B."/>
        </authorList>
    </citation>
    <scope>NUCLEOTIDE SEQUENCE [LARGE SCALE GENOMIC DNA]</scope>
    <source>
        <strain evidence="6 16">6F2_DIV0138</strain>
    </source>
</reference>
<evidence type="ECO:0000313" key="8">
    <source>
        <dbReference type="EMBL" id="PZM54604.1"/>
    </source>
</evidence>
<reference evidence="3 13" key="2">
    <citation type="submission" date="2016-01" db="EMBL/GenBank/DDBJ databases">
        <title>Molecular Mechanisms for transfer of large genomic segments between Enterococcus faecium strains.</title>
        <authorList>
            <person name="Garcia-Solache M.A."/>
            <person name="Lebreton F."/>
            <person name="Mclaughlin R.E."/>
            <person name="Whiteaker J.D."/>
            <person name="Gilmore M.S."/>
            <person name="Rice L.B."/>
        </authorList>
    </citation>
    <scope>NUCLEOTIDE SEQUENCE [LARGE SCALE GENOMIC DNA]</scope>
    <source>
        <strain evidence="3 13">D344RRF x C68</strain>
    </source>
</reference>
<evidence type="ECO:0000313" key="13">
    <source>
        <dbReference type="Proteomes" id="UP000070452"/>
    </source>
</evidence>
<evidence type="ECO:0000313" key="23">
    <source>
        <dbReference type="Proteomes" id="UP000469871"/>
    </source>
</evidence>
<evidence type="ECO:0000313" key="2">
    <source>
        <dbReference type="EMBL" id="KAB7575912.1"/>
    </source>
</evidence>
<reference evidence="10 21" key="10">
    <citation type="submission" date="2018-10" db="EMBL/GenBank/DDBJ databases">
        <title>Genotypes and phenotypes of Enterococci isolated from broiler chickens.</title>
        <authorList>
            <person name="Muhammad A.R."/>
            <person name="Diarra M.S."/>
        </authorList>
    </citation>
    <scope>NUCLEOTIDE SEQUENCE [LARGE SCALE GENOMIC DNA]</scope>
    <source>
        <strain evidence="10 21">P5 C A 35</strain>
    </source>
</reference>
<dbReference type="RefSeq" id="WP_002289617.1">
    <property type="nucleotide sequence ID" value="NZ_AP019394.1"/>
</dbReference>
<gene>
    <name evidence="6" type="ORF">A5804_001032</name>
    <name evidence="3" type="ORF">AWT83_10325</name>
    <name evidence="5" type="ORF">B1P95_12410</name>
    <name evidence="7" type="ORF">CQR37_11255</name>
    <name evidence="11" type="ORF">CYQ77_09315</name>
    <name evidence="1" type="ORF">D9Z05_05110</name>
    <name evidence="8" type="ORF">DKP91_12290</name>
    <name evidence="12" type="ORF">DTPHA_602965</name>
    <name evidence="9" type="ORF">EB12_00582</name>
    <name evidence="10" type="ORF">EGW36_10625</name>
    <name evidence="2" type="ORF">GBM73_00690</name>
    <name evidence="4" type="ORF">M3X98_13660</name>
</gene>
<reference evidence="2 23" key="11">
    <citation type="submission" date="2019-10" db="EMBL/GenBank/DDBJ databases">
        <title>Evolutionary dynamics of vancomycin-resistant Enterococcus faecium during gastrointestinal tract colonization and bloodstream infection in immunocompromised pediatric patients.</title>
        <authorList>
            <person name="Chilambi G.S."/>
            <person name="Nordstrom H.R."/>
            <person name="Evans D.R."/>
            <person name="Ferrolino J."/>
            <person name="Hayden R.T."/>
            <person name="Maron G.M."/>
            <person name="Vo A.N."/>
            <person name="Gilmore M.S."/>
            <person name="Wolf J."/>
            <person name="Rosch J.W."/>
            <person name="Van Tyne D."/>
        </authorList>
    </citation>
    <scope>NUCLEOTIDE SEQUENCE [LARGE SCALE GENOMIC DNA]</scope>
    <source>
        <strain evidence="2 23">VRECG27</strain>
    </source>
</reference>
<reference evidence="4" key="12">
    <citation type="submission" date="2022-05" db="EMBL/GenBank/DDBJ databases">
        <title>Draft genome sequences of Clostridium perfringens strains isolated from Peru.</title>
        <authorList>
            <person name="Hurtado R."/>
            <person name="Lima L."/>
            <person name="Sousa T."/>
            <person name="Jaiswal A.K."/>
            <person name="Tiwari S."/>
            <person name="Maturrano L."/>
            <person name="Brenig B."/>
            <person name="Azevedo V."/>
        </authorList>
    </citation>
    <scope>NUCLEOTIDE SEQUENCE</scope>
    <source>
        <strain evidence="4">CP4</strain>
    </source>
</reference>
<dbReference type="Proteomes" id="UP000289562">
    <property type="component" value="Unassembled WGS sequence"/>
</dbReference>
<dbReference type="EMBL" id="QHGU01000079">
    <property type="protein sequence ID" value="PZM54604.1"/>
    <property type="molecule type" value="Genomic_DNA"/>
</dbReference>
<evidence type="ECO:0000313" key="18">
    <source>
        <dbReference type="Proteomes" id="UP000249070"/>
    </source>
</evidence>
<evidence type="ECO:0000313" key="1">
    <source>
        <dbReference type="EMBL" id="AYM72670.1"/>
    </source>
</evidence>
<reference evidence="12 14" key="3">
    <citation type="submission" date="2016-04" db="EMBL/GenBank/DDBJ databases">
        <authorList>
            <person name="Millard A."/>
        </authorList>
    </citation>
    <scope>NUCLEOTIDE SEQUENCE [LARGE SCALE GENOMIC DNA]</scope>
    <source>
        <strain evidence="12">Isolate 22</strain>
    </source>
</reference>
<evidence type="ECO:0000313" key="17">
    <source>
        <dbReference type="Proteomes" id="UP000224303"/>
    </source>
</evidence>
<dbReference type="EMBL" id="MVGJ01000082">
    <property type="protein sequence ID" value="OOL80151.1"/>
    <property type="molecule type" value="Genomic_DNA"/>
</dbReference>
<dbReference type="EMBL" id="FKLM01000115">
    <property type="protein sequence ID" value="SAM54049.1"/>
    <property type="molecule type" value="Genomic_DNA"/>
</dbReference>
<evidence type="ECO:0000313" key="4">
    <source>
        <dbReference type="EMBL" id="MDC4249054.1"/>
    </source>
</evidence>
<dbReference type="OMA" id="YECHAIG"/>
<reference evidence="7 17" key="6">
    <citation type="submission" date="2017-10" db="EMBL/GenBank/DDBJ databases">
        <title>Draft genomes of the Enterococcus faecium isolated from human feces before and after Helicobacter pylori eradication therapy.</title>
        <authorList>
            <person name="Prianichniikov N.A."/>
            <person name="Glushchenko O.E."/>
            <person name="Malakhova M.V."/>
        </authorList>
    </citation>
    <scope>NUCLEOTIDE SEQUENCE [LARGE SCALE GENOMIC DNA]</scope>
    <source>
        <strain evidence="7 17">Hp_5-7</strain>
    </source>
</reference>
<reference evidence="9 19" key="1">
    <citation type="submission" date="2015-06" db="EMBL/GenBank/DDBJ databases">
        <title>The Genome Sequence of Enterococcus faecium 131EA1.</title>
        <authorList>
            <consortium name="The Broad Institute Genomics Platform"/>
            <consortium name="The Broad Institute Genome Sequencing Center for Infectious Disease"/>
            <person name="Earl A.M."/>
            <person name="Van Tyne D."/>
            <person name="Lebreton F."/>
            <person name="Saavedra J.T."/>
            <person name="Gilmore M.S."/>
            <person name="Manson Mcguire A."/>
            <person name="Clock S."/>
            <person name="Crupain M."/>
            <person name="Rangan U."/>
            <person name="Young S."/>
            <person name="Abouelleil A."/>
            <person name="Cao P."/>
            <person name="Chapman S.B."/>
            <person name="Griggs A."/>
            <person name="Priest M."/>
            <person name="Shea T."/>
            <person name="Wortman J."/>
            <person name="Nusbaum C."/>
            <person name="Birren B."/>
        </authorList>
    </citation>
    <scope>NUCLEOTIDE SEQUENCE [LARGE SCALE GENOMIC DNA]</scope>
    <source>
        <strain evidence="9 19">131EA1</strain>
    </source>
</reference>
<dbReference type="Proteomes" id="UP000275747">
    <property type="component" value="Chromosome"/>
</dbReference>
<evidence type="ECO:0000313" key="12">
    <source>
        <dbReference type="EMBL" id="SAM54049.1"/>
    </source>
</evidence>
<dbReference type="Proteomes" id="UP000070452">
    <property type="component" value="Unassembled WGS sequence"/>
</dbReference>
<dbReference type="EMBL" id="RKNM01000015">
    <property type="protein sequence ID" value="ROX54521.1"/>
    <property type="molecule type" value="Genomic_DNA"/>
</dbReference>
<evidence type="ECO:0000313" key="9">
    <source>
        <dbReference type="EMBL" id="RBS35154.1"/>
    </source>
</evidence>
<dbReference type="Proteomes" id="UP000249070">
    <property type="component" value="Unassembled WGS sequence"/>
</dbReference>
<dbReference type="Proteomes" id="UP000253144">
    <property type="component" value="Unassembled WGS sequence"/>
</dbReference>
<reference evidence="1 20" key="9">
    <citation type="submission" date="2018-10" db="EMBL/GenBank/DDBJ databases">
        <title>Escaping from acidified nitrite in gastric host defense: Transcriptomic basis for resistance to free nitrous acid in Enterococcus faecalis.</title>
        <authorList>
            <person name="Yu Z."/>
            <person name="Shi D."/>
            <person name="Liu W."/>
            <person name="Meng F."/>
        </authorList>
    </citation>
    <scope>NUCLEOTIDE SEQUENCE [LARGE SCALE GENOMIC DNA]</scope>
    <source>
        <strain evidence="1 20">JE1</strain>
    </source>
</reference>
<evidence type="ECO:0000313" key="5">
    <source>
        <dbReference type="EMBL" id="OOL80151.1"/>
    </source>
</evidence>
<dbReference type="Proteomes" id="UP000469871">
    <property type="component" value="Unassembled WGS sequence"/>
</dbReference>
<dbReference type="EMBL" id="NGLB01000001">
    <property type="protein sequence ID" value="OTN99542.1"/>
    <property type="molecule type" value="Genomic_DNA"/>
</dbReference>
<evidence type="ECO:0000313" key="16">
    <source>
        <dbReference type="Proteomes" id="UP000194737"/>
    </source>
</evidence>
<organism evidence="3 13">
    <name type="scientific">Enterococcus faecium</name>
    <name type="common">Streptococcus faecium</name>
    <dbReference type="NCBI Taxonomy" id="1352"/>
    <lineage>
        <taxon>Bacteria</taxon>
        <taxon>Bacillati</taxon>
        <taxon>Bacillota</taxon>
        <taxon>Bacilli</taxon>
        <taxon>Lactobacillales</taxon>
        <taxon>Enterococcaceae</taxon>
        <taxon>Enterococcus</taxon>
    </lineage>
</organism>
<evidence type="ECO:0000313" key="11">
    <source>
        <dbReference type="EMBL" id="RXU86687.1"/>
    </source>
</evidence>
<evidence type="ECO:0000313" key="15">
    <source>
        <dbReference type="Proteomes" id="UP000191171"/>
    </source>
</evidence>
<dbReference type="EMBL" id="WEFP01000001">
    <property type="protein sequence ID" value="KAB7575912.1"/>
    <property type="molecule type" value="Genomic_DNA"/>
</dbReference>
<protein>
    <submittedName>
        <fullName evidence="3">Uncharacterized protein</fullName>
    </submittedName>
</protein>
<dbReference type="Proteomes" id="UP000194737">
    <property type="component" value="Unassembled WGS sequence"/>
</dbReference>
<dbReference type="EMBL" id="PCGC01000029">
    <property type="protein sequence ID" value="PHL20951.1"/>
    <property type="molecule type" value="Genomic_DNA"/>
</dbReference>
<evidence type="ECO:0000313" key="21">
    <source>
        <dbReference type="Proteomes" id="UP000281752"/>
    </source>
</evidence>
<dbReference type="AlphaFoldDB" id="A0A132P957"/>
<evidence type="ECO:0000313" key="19">
    <source>
        <dbReference type="Proteomes" id="UP000253144"/>
    </source>
</evidence>
<dbReference type="PATRIC" id="fig|1352.1358.peg.1360"/>
<dbReference type="Proteomes" id="UP001141166">
    <property type="component" value="Unassembled WGS sequence"/>
</dbReference>
<evidence type="ECO:0000313" key="3">
    <source>
        <dbReference type="EMBL" id="KWX18844.1"/>
    </source>
</evidence>
<evidence type="ECO:0000313" key="7">
    <source>
        <dbReference type="EMBL" id="PHL20951.1"/>
    </source>
</evidence>
<dbReference type="EMBL" id="LEQJ01000002">
    <property type="protein sequence ID" value="RBS35154.1"/>
    <property type="molecule type" value="Genomic_DNA"/>
</dbReference>
<evidence type="ECO:0000313" key="22">
    <source>
        <dbReference type="Proteomes" id="UP000289562"/>
    </source>
</evidence>
<dbReference type="Proteomes" id="UP000281752">
    <property type="component" value="Unassembled WGS sequence"/>
</dbReference>
<evidence type="ECO:0000313" key="20">
    <source>
        <dbReference type="Proteomes" id="UP000275747"/>
    </source>
</evidence>
<dbReference type="Proteomes" id="UP000191171">
    <property type="component" value="Unassembled WGS sequence"/>
</dbReference>
<name>A0A132P957_ENTFC</name>
<dbReference type="Proteomes" id="UP000183509">
    <property type="component" value="Unassembled WGS sequence"/>
</dbReference>
<dbReference type="EMBL" id="CP033041">
    <property type="protein sequence ID" value="AYM72670.1"/>
    <property type="molecule type" value="Genomic_DNA"/>
</dbReference>
<dbReference type="Proteomes" id="UP000224303">
    <property type="component" value="Unassembled WGS sequence"/>
</dbReference>
<evidence type="ECO:0000313" key="10">
    <source>
        <dbReference type="EMBL" id="ROX54521.1"/>
    </source>
</evidence>
<evidence type="ECO:0000313" key="14">
    <source>
        <dbReference type="Proteomes" id="UP000183509"/>
    </source>
</evidence>